<dbReference type="PROSITE" id="PS01186">
    <property type="entry name" value="EGF_2"/>
    <property type="match status" value="1"/>
</dbReference>
<feature type="compositionally biased region" description="Basic and acidic residues" evidence="8">
    <location>
        <begin position="752"/>
        <end position="776"/>
    </location>
</feature>
<evidence type="ECO:0000256" key="4">
    <source>
        <dbReference type="ARBA" id="ARBA00022801"/>
    </source>
</evidence>
<feature type="compositionally biased region" description="Acidic residues" evidence="8">
    <location>
        <begin position="675"/>
        <end position="689"/>
    </location>
</feature>
<evidence type="ECO:0000259" key="9">
    <source>
        <dbReference type="PROSITE" id="PS51864"/>
    </source>
</evidence>
<keyword evidence="7" id="KW-0862">Zinc</keyword>
<dbReference type="AlphaFoldDB" id="A0AAF5DEW2"/>
<dbReference type="Gene3D" id="3.40.50.1820">
    <property type="entry name" value="alpha/beta hydrolase"/>
    <property type="match status" value="1"/>
</dbReference>
<dbReference type="Pfam" id="PF00135">
    <property type="entry name" value="COesterase"/>
    <property type="match status" value="1"/>
</dbReference>
<evidence type="ECO:0000256" key="2">
    <source>
        <dbReference type="ARBA" id="ARBA00010515"/>
    </source>
</evidence>
<evidence type="ECO:0000256" key="8">
    <source>
        <dbReference type="SAM" id="MobiDB-lite"/>
    </source>
</evidence>
<evidence type="ECO:0000256" key="1">
    <source>
        <dbReference type="ARBA" id="ARBA00005964"/>
    </source>
</evidence>
<dbReference type="InterPro" id="IPR006026">
    <property type="entry name" value="Peptidase_Metallo"/>
</dbReference>
<dbReference type="PRINTS" id="PR00480">
    <property type="entry name" value="ASTACIN"/>
</dbReference>
<dbReference type="GO" id="GO:0005615">
    <property type="term" value="C:extracellular space"/>
    <property type="evidence" value="ECO:0007669"/>
    <property type="project" value="TreeGrafter"/>
</dbReference>
<dbReference type="InterPro" id="IPR000742">
    <property type="entry name" value="EGF"/>
</dbReference>
<dbReference type="WBParaSite" id="TCONS_00011395.p1">
    <property type="protein sequence ID" value="TCONS_00011395.p1"/>
    <property type="gene ID" value="XLOC_005755"/>
</dbReference>
<dbReference type="InterPro" id="IPR002018">
    <property type="entry name" value="CarbesteraseB"/>
</dbReference>
<keyword evidence="10" id="KW-1185">Reference proteome</keyword>
<comment type="cofactor">
    <cofactor evidence="7">
        <name>Zn(2+)</name>
        <dbReference type="ChEBI" id="CHEBI:29105"/>
    </cofactor>
    <text evidence="7">Binds 1 zinc ion per subunit.</text>
</comment>
<evidence type="ECO:0000313" key="11">
    <source>
        <dbReference type="WBParaSite" id="TCONS_00011395.p1"/>
    </source>
</evidence>
<evidence type="ECO:0000313" key="10">
    <source>
        <dbReference type="Proteomes" id="UP000035681"/>
    </source>
</evidence>
<dbReference type="Gene3D" id="3.40.390.10">
    <property type="entry name" value="Collagenase (Catalytic Domain)"/>
    <property type="match status" value="1"/>
</dbReference>
<dbReference type="InterPro" id="IPR019826">
    <property type="entry name" value="Carboxylesterase_B_AS"/>
</dbReference>
<keyword evidence="3" id="KW-0719">Serine esterase</keyword>
<dbReference type="SMART" id="SM00235">
    <property type="entry name" value="ZnMc"/>
    <property type="match status" value="1"/>
</dbReference>
<feature type="domain" description="Peptidase M12A" evidence="9">
    <location>
        <begin position="929"/>
        <end position="1123"/>
    </location>
</feature>
<comment type="caution">
    <text evidence="6">Lacks conserved residue(s) required for the propagation of feature annotation.</text>
</comment>
<feature type="compositionally biased region" description="Basic and acidic residues" evidence="8">
    <location>
        <begin position="622"/>
        <end position="648"/>
    </location>
</feature>
<dbReference type="InterPro" id="IPR001506">
    <property type="entry name" value="Peptidase_M12A"/>
</dbReference>
<dbReference type="InterPro" id="IPR024079">
    <property type="entry name" value="MetalloPept_cat_dom_sf"/>
</dbReference>
<keyword evidence="5 6" id="KW-1015">Disulfide bond</keyword>
<dbReference type="PROSITE" id="PS01173">
    <property type="entry name" value="LIPASE_GDXG_HIS"/>
    <property type="match status" value="1"/>
</dbReference>
<dbReference type="SUPFAM" id="SSF55486">
    <property type="entry name" value="Metalloproteases ('zincins'), catalytic domain"/>
    <property type="match status" value="1"/>
</dbReference>
<dbReference type="PROSITE" id="PS00122">
    <property type="entry name" value="CARBOXYLESTERASE_B_1"/>
    <property type="match status" value="1"/>
</dbReference>
<feature type="disulfide bond" evidence="6">
    <location>
        <begin position="967"/>
        <end position="1122"/>
    </location>
</feature>
<feature type="signal peptide" evidence="7">
    <location>
        <begin position="1"/>
        <end position="16"/>
    </location>
</feature>
<organism evidence="10 11">
    <name type="scientific">Strongyloides stercoralis</name>
    <name type="common">Threadworm</name>
    <dbReference type="NCBI Taxonomy" id="6248"/>
    <lineage>
        <taxon>Eukaryota</taxon>
        <taxon>Metazoa</taxon>
        <taxon>Ecdysozoa</taxon>
        <taxon>Nematoda</taxon>
        <taxon>Chromadorea</taxon>
        <taxon>Rhabditida</taxon>
        <taxon>Tylenchina</taxon>
        <taxon>Panagrolaimomorpha</taxon>
        <taxon>Strongyloidoidea</taxon>
        <taxon>Strongyloididae</taxon>
        <taxon>Strongyloides</taxon>
    </lineage>
</organism>
<comment type="similarity">
    <text evidence="1">Belongs to the type-B carboxylesterase/lipase family.</text>
</comment>
<sequence length="1284" mass="147752">MLFIITILYISHQILCQDNDIVTTPYGSIIGNELTIFGEKVKEYLGVPYAYPPRNSYRFKPPAELEKPAWNGTYSAIYLANSCPQLIRFMNFSAYDASNPTNGTIEECLQFNMWVPEGKNMSVLVFFHGGSWTLRTASADKFNGSVLAAKTNSIVVTPNFRLGIFGFAFLGHNSSIKGNMGLLDQLEMLKWINTAIESFGGNKDSVTIFGTSSGASSVAAHLFSDKSKQYFQRGIMSSGTITDFMSTISPDLAMKNTRNVSAQLNCTNDNDEEVVKCLQNKTVTEILVAASKAKQPNQPPTPFSFMPINCDEVFFNGCIKNKTNNKSFNKNVDLMFGRTKDEATFFMATGFTNNSKFNCHFYPSKEATDPLNSCDMNQTNFENLVKLGGYLLRFGENQTKELYNVYDKLNDLNYTQKSVRILSDFIFDCELSKFATKCADASNKSVYFYEYSRRSPTNAWPKWTGAMHGDDLVAMFGMPYRHPEKYNSTIYDIEKEKNYSDNVMWAIGNFTKYGNPSNNWKKYTPENTVALDFNGTLDLNQTIKHNNATPPTLWKYIINNTFFYSGKTRVYKSFKLKDKKSDYNYISINEDYKNIKKPIIGQKNEYLNYGIKNDKIMKNGKSSKEEINDLNKSEDIYKSSEEKTKSEDESSNNSKNVDKTEEDKSSKEYNNESSNDSEQENEEKEEEDNDKLKSKTEDSTQEEEESEEYKSLESESIENDNENDKNDDTTEYVNESSNDSEQESEEKEEEDNGKLKSTTEDSNHKEEESKKYKNLESVENDNESNKDDDTTEYSNESINDSEKESEEKEDNSKLKSTTEDSTQEEEESNNESGKKNDSEEYSYESSKELEEDSKDNEEENDNSTNEEEKSDESESTESEQISDEKSENDISSNEDAESDISVVESDKKNNKNVRKNNKKNVSKNNRFKRYIKSSRIYKWMIPIRYFNENVKINLVKKALDIIEEQTCIKFIEVKNILKLYEGIRFCNGSECTSIKRKKHDNIWHDISINKDCSSVGEVQYEILKTLGLHEEHNRIDRNDYIHIIKENMDPTKINEFKILPIVDLKVYKMPYDYGSLMHADQHMYAKSYRPTILPKYPLYEETIGQKSKLSFLDIKTLNYYYCSKKCWFKLKCLNGGYQDPNNCERCKCVEGFTGIFCQKIINSSQMCGKSLLIAKSTSKTLSLSGLKNCIYHIKAIKNRKIGLFITGKLVNKLTKINCGKISRNVVCSPYFSLEIKYLIDKTITGARLCGKIRNKIIFSKNNYVIVYYNSLYFDNYFTLKYKQF</sequence>
<dbReference type="Proteomes" id="UP000035681">
    <property type="component" value="Unplaced"/>
</dbReference>
<dbReference type="GO" id="GO:0006508">
    <property type="term" value="P:proteolysis"/>
    <property type="evidence" value="ECO:0007669"/>
    <property type="project" value="UniProtKB-KW"/>
</dbReference>
<keyword evidence="7" id="KW-0479">Metal-binding</keyword>
<feature type="compositionally biased region" description="Basic and acidic residues" evidence="8">
    <location>
        <begin position="656"/>
        <end position="670"/>
    </location>
</feature>
<feature type="chain" id="PRO_5041782737" description="Metalloendopeptidase" evidence="7">
    <location>
        <begin position="17"/>
        <end position="1284"/>
    </location>
</feature>
<dbReference type="SUPFAM" id="SSF53474">
    <property type="entry name" value="alpha/beta-Hydrolases"/>
    <property type="match status" value="1"/>
</dbReference>
<dbReference type="InterPro" id="IPR002168">
    <property type="entry name" value="Lipase_GDXG_HIS_AS"/>
</dbReference>
<proteinExistence type="inferred from homology"/>
<dbReference type="GO" id="GO:0008270">
    <property type="term" value="F:zinc ion binding"/>
    <property type="evidence" value="ECO:0007669"/>
    <property type="project" value="InterPro"/>
</dbReference>
<feature type="compositionally biased region" description="Basic residues" evidence="8">
    <location>
        <begin position="910"/>
        <end position="919"/>
    </location>
</feature>
<dbReference type="InterPro" id="IPR050654">
    <property type="entry name" value="AChE-related_enzymes"/>
</dbReference>
<dbReference type="InterPro" id="IPR029058">
    <property type="entry name" value="AB_hydrolase_fold"/>
</dbReference>
<protein>
    <recommendedName>
        <fullName evidence="7">Metalloendopeptidase</fullName>
        <ecNumber evidence="7">3.4.24.-</ecNumber>
    </recommendedName>
</protein>
<feature type="region of interest" description="Disordered" evidence="8">
    <location>
        <begin position="622"/>
        <end position="919"/>
    </location>
</feature>
<feature type="compositionally biased region" description="Basic and acidic residues" evidence="8">
    <location>
        <begin position="800"/>
        <end position="818"/>
    </location>
</feature>
<dbReference type="GO" id="GO:0003990">
    <property type="term" value="F:acetylcholinesterase activity"/>
    <property type="evidence" value="ECO:0007669"/>
    <property type="project" value="TreeGrafter"/>
</dbReference>
<dbReference type="Pfam" id="PF01400">
    <property type="entry name" value="Astacin"/>
    <property type="match status" value="1"/>
</dbReference>
<dbReference type="GO" id="GO:0005886">
    <property type="term" value="C:plasma membrane"/>
    <property type="evidence" value="ECO:0007669"/>
    <property type="project" value="TreeGrafter"/>
</dbReference>
<name>A0AAF5DEW2_STRER</name>
<evidence type="ECO:0000256" key="5">
    <source>
        <dbReference type="ARBA" id="ARBA00023157"/>
    </source>
</evidence>
<dbReference type="GO" id="GO:0019695">
    <property type="term" value="P:choline metabolic process"/>
    <property type="evidence" value="ECO:0007669"/>
    <property type="project" value="TreeGrafter"/>
</dbReference>
<dbReference type="PANTHER" id="PTHR43918">
    <property type="entry name" value="ACETYLCHOLINESTERASE"/>
    <property type="match status" value="1"/>
</dbReference>
<keyword evidence="7" id="KW-0645">Protease</keyword>
<feature type="compositionally biased region" description="Acidic residues" evidence="8">
    <location>
        <begin position="738"/>
        <end position="751"/>
    </location>
</feature>
<feature type="compositionally biased region" description="Acidic residues" evidence="8">
    <location>
        <begin position="849"/>
        <end position="881"/>
    </location>
</feature>
<evidence type="ECO:0000256" key="3">
    <source>
        <dbReference type="ARBA" id="ARBA00022487"/>
    </source>
</evidence>
<dbReference type="GO" id="GO:0006581">
    <property type="term" value="P:acetylcholine catabolic process"/>
    <property type="evidence" value="ECO:0007669"/>
    <property type="project" value="TreeGrafter"/>
</dbReference>
<evidence type="ECO:0000256" key="7">
    <source>
        <dbReference type="RuleBase" id="RU361183"/>
    </source>
</evidence>
<reference evidence="11" key="1">
    <citation type="submission" date="2024-02" db="UniProtKB">
        <authorList>
            <consortium name="WormBaseParasite"/>
        </authorList>
    </citation>
    <scope>IDENTIFICATION</scope>
</reference>
<dbReference type="PROSITE" id="PS51864">
    <property type="entry name" value="ASTACIN"/>
    <property type="match status" value="1"/>
</dbReference>
<feature type="active site" evidence="6">
    <location>
        <position position="1021"/>
    </location>
</feature>
<evidence type="ECO:0000256" key="6">
    <source>
        <dbReference type="PROSITE-ProRule" id="PRU01211"/>
    </source>
</evidence>
<dbReference type="PANTHER" id="PTHR43918:SF4">
    <property type="entry name" value="CARBOXYLIC ESTER HYDROLASE"/>
    <property type="match status" value="1"/>
</dbReference>
<dbReference type="EC" id="3.4.24.-" evidence="7"/>
<accession>A0AAF5DEW2</accession>
<keyword evidence="7" id="KW-0482">Metalloprotease</keyword>
<dbReference type="PROSITE" id="PS00022">
    <property type="entry name" value="EGF_1"/>
    <property type="match status" value="1"/>
</dbReference>
<keyword evidence="7" id="KW-0732">Signal</keyword>
<dbReference type="GO" id="GO:0004222">
    <property type="term" value="F:metalloendopeptidase activity"/>
    <property type="evidence" value="ECO:0007669"/>
    <property type="project" value="UniProtKB-UniRule"/>
</dbReference>
<comment type="similarity">
    <text evidence="2">Belongs to the 'GDXG' lipolytic enzyme family.</text>
</comment>
<keyword evidence="4 7" id="KW-0378">Hydrolase</keyword>